<evidence type="ECO:0000259" key="8">
    <source>
        <dbReference type="Pfam" id="PF10502"/>
    </source>
</evidence>
<evidence type="ECO:0000256" key="7">
    <source>
        <dbReference type="PIRSR" id="PIRSR600223-1"/>
    </source>
</evidence>
<dbReference type="InterPro" id="IPR000223">
    <property type="entry name" value="Pept_S26A_signal_pept_1"/>
</dbReference>
<keyword evidence="2" id="KW-0999">Mitochondrion inner membrane</keyword>
<comment type="subcellular location">
    <subcellularLocation>
        <location evidence="1">Mitochondrion inner membrane</location>
    </subcellularLocation>
</comment>
<keyword evidence="4" id="KW-0496">Mitochondrion</keyword>
<evidence type="ECO:0000256" key="2">
    <source>
        <dbReference type="ARBA" id="ARBA00022792"/>
    </source>
</evidence>
<proteinExistence type="inferred from homology"/>
<evidence type="ECO:0000256" key="1">
    <source>
        <dbReference type="ARBA" id="ARBA00004273"/>
    </source>
</evidence>
<feature type="active site" evidence="7">
    <location>
        <position position="20"/>
    </location>
</feature>
<keyword evidence="10" id="KW-1185">Reference proteome</keyword>
<dbReference type="GO" id="GO:0006465">
    <property type="term" value="P:signal peptide processing"/>
    <property type="evidence" value="ECO:0007669"/>
    <property type="project" value="InterPro"/>
</dbReference>
<gene>
    <name evidence="9" type="ORF">QJS10_CPA09g00034</name>
</gene>
<dbReference type="Proteomes" id="UP001180020">
    <property type="component" value="Unassembled WGS sequence"/>
</dbReference>
<accession>A0AAV9E405</accession>
<dbReference type="GO" id="GO:0006627">
    <property type="term" value="P:protein processing involved in protein targeting to mitochondrion"/>
    <property type="evidence" value="ECO:0007669"/>
    <property type="project" value="TreeGrafter"/>
</dbReference>
<name>A0AAV9E405_ACOCL</name>
<dbReference type="CDD" id="cd06530">
    <property type="entry name" value="S26_SPase_I"/>
    <property type="match status" value="1"/>
</dbReference>
<feature type="domain" description="Peptidase S26" evidence="8">
    <location>
        <begin position="81"/>
        <end position="119"/>
    </location>
</feature>
<keyword evidence="3" id="KW-0378">Hydrolase</keyword>
<evidence type="ECO:0000256" key="5">
    <source>
        <dbReference type="ARBA" id="ARBA00023136"/>
    </source>
</evidence>
<evidence type="ECO:0000313" key="10">
    <source>
        <dbReference type="Proteomes" id="UP001180020"/>
    </source>
</evidence>
<keyword evidence="5" id="KW-0472">Membrane</keyword>
<dbReference type="InterPro" id="IPR052064">
    <property type="entry name" value="Mito_IMP1_subunit"/>
</dbReference>
<comment type="similarity">
    <text evidence="6">Belongs to the peptidase S26 family. IMP1 subfamily.</text>
</comment>
<dbReference type="GO" id="GO:0004252">
    <property type="term" value="F:serine-type endopeptidase activity"/>
    <property type="evidence" value="ECO:0007669"/>
    <property type="project" value="InterPro"/>
</dbReference>
<dbReference type="EMBL" id="JAUJYO010000009">
    <property type="protein sequence ID" value="KAK1307668.1"/>
    <property type="molecule type" value="Genomic_DNA"/>
</dbReference>
<reference evidence="9" key="1">
    <citation type="journal article" date="2023" name="Nat. Commun.">
        <title>Diploid and tetraploid genomes of Acorus and the evolution of monocots.</title>
        <authorList>
            <person name="Ma L."/>
            <person name="Liu K.W."/>
            <person name="Li Z."/>
            <person name="Hsiao Y.Y."/>
            <person name="Qi Y."/>
            <person name="Fu T."/>
            <person name="Tang G.D."/>
            <person name="Zhang D."/>
            <person name="Sun W.H."/>
            <person name="Liu D.K."/>
            <person name="Li Y."/>
            <person name="Chen G.Z."/>
            <person name="Liu X.D."/>
            <person name="Liao X.Y."/>
            <person name="Jiang Y.T."/>
            <person name="Yu X."/>
            <person name="Hao Y."/>
            <person name="Huang J."/>
            <person name="Zhao X.W."/>
            <person name="Ke S."/>
            <person name="Chen Y.Y."/>
            <person name="Wu W.L."/>
            <person name="Hsu J.L."/>
            <person name="Lin Y.F."/>
            <person name="Huang M.D."/>
            <person name="Li C.Y."/>
            <person name="Huang L."/>
            <person name="Wang Z.W."/>
            <person name="Zhao X."/>
            <person name="Zhong W.Y."/>
            <person name="Peng D.H."/>
            <person name="Ahmad S."/>
            <person name="Lan S."/>
            <person name="Zhang J.S."/>
            <person name="Tsai W.C."/>
            <person name="Van de Peer Y."/>
            <person name="Liu Z.J."/>
        </authorList>
    </citation>
    <scope>NUCLEOTIDE SEQUENCE</scope>
    <source>
        <strain evidence="9">CP</strain>
    </source>
</reference>
<dbReference type="InterPro" id="IPR019533">
    <property type="entry name" value="Peptidase_S26"/>
</dbReference>
<evidence type="ECO:0000313" key="9">
    <source>
        <dbReference type="EMBL" id="KAK1307668.1"/>
    </source>
</evidence>
<evidence type="ECO:0000256" key="3">
    <source>
        <dbReference type="ARBA" id="ARBA00022801"/>
    </source>
</evidence>
<feature type="domain" description="Peptidase S26" evidence="8">
    <location>
        <begin position="7"/>
        <end position="75"/>
    </location>
</feature>
<dbReference type="InterPro" id="IPR036286">
    <property type="entry name" value="LexA/Signal_pep-like_sf"/>
</dbReference>
<reference evidence="9" key="2">
    <citation type="submission" date="2023-06" db="EMBL/GenBank/DDBJ databases">
        <authorList>
            <person name="Ma L."/>
            <person name="Liu K.-W."/>
            <person name="Li Z."/>
            <person name="Hsiao Y.-Y."/>
            <person name="Qi Y."/>
            <person name="Fu T."/>
            <person name="Tang G."/>
            <person name="Zhang D."/>
            <person name="Sun W.-H."/>
            <person name="Liu D.-K."/>
            <person name="Li Y."/>
            <person name="Chen G.-Z."/>
            <person name="Liu X.-D."/>
            <person name="Liao X.-Y."/>
            <person name="Jiang Y.-T."/>
            <person name="Yu X."/>
            <person name="Hao Y."/>
            <person name="Huang J."/>
            <person name="Zhao X.-W."/>
            <person name="Ke S."/>
            <person name="Chen Y.-Y."/>
            <person name="Wu W.-L."/>
            <person name="Hsu J.-L."/>
            <person name="Lin Y.-F."/>
            <person name="Huang M.-D."/>
            <person name="Li C.-Y."/>
            <person name="Huang L."/>
            <person name="Wang Z.-W."/>
            <person name="Zhao X."/>
            <person name="Zhong W.-Y."/>
            <person name="Peng D.-H."/>
            <person name="Ahmad S."/>
            <person name="Lan S."/>
            <person name="Zhang J.-S."/>
            <person name="Tsai W.-C."/>
            <person name="Van De Peer Y."/>
            <person name="Liu Z.-J."/>
        </authorList>
    </citation>
    <scope>NUCLEOTIDE SEQUENCE</scope>
    <source>
        <strain evidence="9">CP</strain>
        <tissue evidence="9">Leaves</tissue>
    </source>
</reference>
<dbReference type="PRINTS" id="PR00727">
    <property type="entry name" value="LEADERPTASE"/>
</dbReference>
<dbReference type="GO" id="GO:0042720">
    <property type="term" value="C:mitochondrial inner membrane peptidase complex"/>
    <property type="evidence" value="ECO:0007669"/>
    <property type="project" value="TreeGrafter"/>
</dbReference>
<evidence type="ECO:0000256" key="6">
    <source>
        <dbReference type="ARBA" id="ARBA00038445"/>
    </source>
</evidence>
<protein>
    <recommendedName>
        <fullName evidence="8">Peptidase S26 domain-containing protein</fullName>
    </recommendedName>
</protein>
<dbReference type="AlphaFoldDB" id="A0AAV9E405"/>
<dbReference type="Pfam" id="PF10502">
    <property type="entry name" value="Peptidase_S26"/>
    <property type="match status" value="2"/>
</dbReference>
<organism evidence="9 10">
    <name type="scientific">Acorus calamus</name>
    <name type="common">Sweet flag</name>
    <dbReference type="NCBI Taxonomy" id="4465"/>
    <lineage>
        <taxon>Eukaryota</taxon>
        <taxon>Viridiplantae</taxon>
        <taxon>Streptophyta</taxon>
        <taxon>Embryophyta</taxon>
        <taxon>Tracheophyta</taxon>
        <taxon>Spermatophyta</taxon>
        <taxon>Magnoliopsida</taxon>
        <taxon>Liliopsida</taxon>
        <taxon>Acoraceae</taxon>
        <taxon>Acorus</taxon>
    </lineage>
</organism>
<dbReference type="SUPFAM" id="SSF51306">
    <property type="entry name" value="LexA/Signal peptidase"/>
    <property type="match status" value="1"/>
</dbReference>
<dbReference type="PANTHER" id="PTHR12383">
    <property type="entry name" value="PROTEASE FAMILY S26 MITOCHONDRIAL INNER MEMBRANE PROTEASE-RELATED"/>
    <property type="match status" value="1"/>
</dbReference>
<dbReference type="Gene3D" id="2.10.109.10">
    <property type="entry name" value="Umud Fragment, subunit A"/>
    <property type="match status" value="1"/>
</dbReference>
<feature type="active site" evidence="7">
    <location>
        <position position="64"/>
    </location>
</feature>
<sequence length="132" mass="14884">MGCESLRGSLVFQTQVYGTSMYPTFNESGDVLLLERVSPRIGRVRSGDVVLVRSPQMPKRVVCKRVVAVEGDPVPVSFFDRTVPEGHVWVEGDNPYTSRDSRHFGPVPTQMVQGRVFCRVSSFCFIARYRII</sequence>
<evidence type="ECO:0000256" key="4">
    <source>
        <dbReference type="ARBA" id="ARBA00023128"/>
    </source>
</evidence>
<comment type="caution">
    <text evidence="9">The sequence shown here is derived from an EMBL/GenBank/DDBJ whole genome shotgun (WGS) entry which is preliminary data.</text>
</comment>
<dbReference type="PANTHER" id="PTHR12383:SF16">
    <property type="entry name" value="MITOCHONDRIAL INNER MEMBRANE PROTEASE SUBUNIT 1"/>
    <property type="match status" value="1"/>
</dbReference>